<dbReference type="Proteomes" id="UP001212997">
    <property type="component" value="Unassembled WGS sequence"/>
</dbReference>
<evidence type="ECO:0000256" key="1">
    <source>
        <dbReference type="ARBA" id="ARBA00006626"/>
    </source>
</evidence>
<comment type="similarity">
    <text evidence="1">Belongs to the TRAPP small subunits family. Sedlin subfamily.</text>
</comment>
<evidence type="ECO:0000256" key="2">
    <source>
        <dbReference type="ARBA" id="ARBA00024408"/>
    </source>
</evidence>
<accession>A0AAD5YG02</accession>
<dbReference type="GO" id="GO:0006888">
    <property type="term" value="P:endoplasmic reticulum to Golgi vesicle-mediated transport"/>
    <property type="evidence" value="ECO:0007669"/>
    <property type="project" value="InterPro"/>
</dbReference>
<dbReference type="EMBL" id="JANAWD010000403">
    <property type="protein sequence ID" value="KAJ3479993.1"/>
    <property type="molecule type" value="Genomic_DNA"/>
</dbReference>
<protein>
    <recommendedName>
        <fullName evidence="2">Trafficking protein particle complex subunit 2-like protein</fullName>
    </recommendedName>
</protein>
<dbReference type="PANTHER" id="PTHR12403">
    <property type="entry name" value="TRAFFICKING PROTEIN PARTICLE COMPLEX SUBUNIT 2"/>
    <property type="match status" value="1"/>
</dbReference>
<gene>
    <name evidence="3" type="ORF">NLI96_g8669</name>
</gene>
<dbReference type="CDD" id="cd14854">
    <property type="entry name" value="TRAPPC2L"/>
    <property type="match status" value="1"/>
</dbReference>
<proteinExistence type="inferred from homology"/>
<reference evidence="3" key="1">
    <citation type="submission" date="2022-07" db="EMBL/GenBank/DDBJ databases">
        <title>Genome Sequence of Physisporinus lineatus.</title>
        <authorList>
            <person name="Buettner E."/>
        </authorList>
    </citation>
    <scope>NUCLEOTIDE SEQUENCE</scope>
    <source>
        <strain evidence="3">VT162</strain>
    </source>
</reference>
<organism evidence="3 4">
    <name type="scientific">Meripilus lineatus</name>
    <dbReference type="NCBI Taxonomy" id="2056292"/>
    <lineage>
        <taxon>Eukaryota</taxon>
        <taxon>Fungi</taxon>
        <taxon>Dikarya</taxon>
        <taxon>Basidiomycota</taxon>
        <taxon>Agaricomycotina</taxon>
        <taxon>Agaricomycetes</taxon>
        <taxon>Polyporales</taxon>
        <taxon>Meripilaceae</taxon>
        <taxon>Meripilus</taxon>
    </lineage>
</organism>
<evidence type="ECO:0000313" key="4">
    <source>
        <dbReference type="Proteomes" id="UP001212997"/>
    </source>
</evidence>
<evidence type="ECO:0000313" key="3">
    <source>
        <dbReference type="EMBL" id="KAJ3479993.1"/>
    </source>
</evidence>
<dbReference type="Pfam" id="PF04628">
    <property type="entry name" value="Sedlin_N"/>
    <property type="match status" value="1"/>
</dbReference>
<name>A0AAD5YG02_9APHY</name>
<dbReference type="InterPro" id="IPR044760">
    <property type="entry name" value="TRAPPC2L"/>
</dbReference>
<dbReference type="SUPFAM" id="SSF64356">
    <property type="entry name" value="SNARE-like"/>
    <property type="match status" value="1"/>
</dbReference>
<dbReference type="InterPro" id="IPR011012">
    <property type="entry name" value="Longin-like_dom_sf"/>
</dbReference>
<dbReference type="GO" id="GO:0005737">
    <property type="term" value="C:cytoplasm"/>
    <property type="evidence" value="ECO:0007669"/>
    <property type="project" value="GOC"/>
</dbReference>
<comment type="caution">
    <text evidence="3">The sequence shown here is derived from an EMBL/GenBank/DDBJ whole genome shotgun (WGS) entry which is preliminary data.</text>
</comment>
<keyword evidence="4" id="KW-1185">Reference proteome</keyword>
<dbReference type="InterPro" id="IPR006722">
    <property type="entry name" value="Sedlin"/>
</dbReference>
<dbReference type="AlphaFoldDB" id="A0AAD5YG02"/>
<dbReference type="Gene3D" id="3.30.450.70">
    <property type="match status" value="1"/>
</dbReference>
<sequence>MPPQLRLNAVAFVSPQNHPILIRTFGQQEEIKYHYIAHTSLDVIDERITAATSSKSTDCYLGLLYVEDVAVYGYMTPLKVKIIIALELSDTVVRDGDVILIFRALHTAYRRSVANPFLRLNAPTESNTDHATLVHAGNSKWKAFQRRVDEIARAIGST</sequence>